<evidence type="ECO:0000313" key="10">
    <source>
        <dbReference type="EMBL" id="TYO96937.1"/>
    </source>
</evidence>
<accession>A0A5S4ZXS7</accession>
<protein>
    <recommendedName>
        <fullName evidence="3">2-amino-4-hydroxy-6-hydroxymethyldihydropteridine diphosphokinase</fullName>
        <ecNumber evidence="3">2.7.6.3</ecNumber>
    </recommendedName>
</protein>
<dbReference type="GO" id="GO:0003848">
    <property type="term" value="F:2-amino-4-hydroxy-6-hydroxymethyldihydropteridine diphosphokinase activity"/>
    <property type="evidence" value="ECO:0007669"/>
    <property type="project" value="UniProtKB-EC"/>
</dbReference>
<name>A0A5S4ZXS7_9FIRM</name>
<dbReference type="CDD" id="cd00483">
    <property type="entry name" value="HPPK"/>
    <property type="match status" value="1"/>
</dbReference>
<dbReference type="AlphaFoldDB" id="A0A5S4ZXS7"/>
<dbReference type="InterPro" id="IPR000550">
    <property type="entry name" value="Hppk"/>
</dbReference>
<sequence>MSGQYGRKTLPGKQTVQCYIGLGSNMGDSRATIAEALERLSELPGVVVEAVAPLYRTAPVGYADQDYFLNTVARVNTTLTPRQLLAGLQQIENDLGRVRVIRWGPRTIDLDILLYGQQTINEPDLQVPHPRMGQRAFVMVPLADLNPEIAVDGERARVLARRLAGEQEITRLD</sequence>
<dbReference type="GO" id="GO:0046654">
    <property type="term" value="P:tetrahydrofolate biosynthetic process"/>
    <property type="evidence" value="ECO:0007669"/>
    <property type="project" value="UniProtKB-UniPathway"/>
</dbReference>
<dbReference type="PANTHER" id="PTHR43071">
    <property type="entry name" value="2-AMINO-4-HYDROXY-6-HYDROXYMETHYLDIHYDROPTERIDINE PYROPHOSPHOKINASE"/>
    <property type="match status" value="1"/>
</dbReference>
<dbReference type="EC" id="2.7.6.3" evidence="3"/>
<evidence type="ECO:0000256" key="7">
    <source>
        <dbReference type="ARBA" id="ARBA00022840"/>
    </source>
</evidence>
<comment type="pathway">
    <text evidence="2">Cofactor biosynthesis; tetrahydrofolate biosynthesis; 2-amino-4-hydroxy-6-hydroxymethyl-7,8-dihydropteridine diphosphate from 7,8-dihydroneopterin triphosphate: step 4/4.</text>
</comment>
<dbReference type="NCBIfam" id="TIGR01498">
    <property type="entry name" value="folK"/>
    <property type="match status" value="1"/>
</dbReference>
<keyword evidence="4" id="KW-0808">Transferase</keyword>
<dbReference type="PROSITE" id="PS00794">
    <property type="entry name" value="HPPK"/>
    <property type="match status" value="1"/>
</dbReference>
<gene>
    <name evidence="10" type="ORF">LX24_00747</name>
</gene>
<evidence type="ECO:0000259" key="9">
    <source>
        <dbReference type="PROSITE" id="PS00794"/>
    </source>
</evidence>
<dbReference type="Pfam" id="PF01288">
    <property type="entry name" value="HPPK"/>
    <property type="match status" value="1"/>
</dbReference>
<dbReference type="Proteomes" id="UP000323166">
    <property type="component" value="Unassembled WGS sequence"/>
</dbReference>
<dbReference type="RefSeq" id="WP_166510797.1">
    <property type="nucleotide sequence ID" value="NZ_VNHM01000003.1"/>
</dbReference>
<evidence type="ECO:0000256" key="3">
    <source>
        <dbReference type="ARBA" id="ARBA00013253"/>
    </source>
</evidence>
<dbReference type="GO" id="GO:0046656">
    <property type="term" value="P:folic acid biosynthetic process"/>
    <property type="evidence" value="ECO:0007669"/>
    <property type="project" value="UniProtKB-KW"/>
</dbReference>
<keyword evidence="6 10" id="KW-0418">Kinase</keyword>
<evidence type="ECO:0000256" key="8">
    <source>
        <dbReference type="ARBA" id="ARBA00022909"/>
    </source>
</evidence>
<dbReference type="InterPro" id="IPR035907">
    <property type="entry name" value="Hppk_sf"/>
</dbReference>
<proteinExistence type="predicted"/>
<comment type="caution">
    <text evidence="10">The sequence shown here is derived from an EMBL/GenBank/DDBJ whole genome shotgun (WGS) entry which is preliminary data.</text>
</comment>
<dbReference type="GO" id="GO:0016301">
    <property type="term" value="F:kinase activity"/>
    <property type="evidence" value="ECO:0007669"/>
    <property type="project" value="UniProtKB-KW"/>
</dbReference>
<keyword evidence="7" id="KW-0067">ATP-binding</keyword>
<evidence type="ECO:0000256" key="2">
    <source>
        <dbReference type="ARBA" id="ARBA00005051"/>
    </source>
</evidence>
<feature type="domain" description="7,8-dihydro-6-hydroxymethylpterin-pyrophosphokinase" evidence="9">
    <location>
        <begin position="102"/>
        <end position="113"/>
    </location>
</feature>
<dbReference type="EMBL" id="VNHM01000003">
    <property type="protein sequence ID" value="TYO96937.1"/>
    <property type="molecule type" value="Genomic_DNA"/>
</dbReference>
<comment type="catalytic activity">
    <reaction evidence="1">
        <text>6-hydroxymethyl-7,8-dihydropterin + ATP = (7,8-dihydropterin-6-yl)methyl diphosphate + AMP + H(+)</text>
        <dbReference type="Rhea" id="RHEA:11412"/>
        <dbReference type="ChEBI" id="CHEBI:15378"/>
        <dbReference type="ChEBI" id="CHEBI:30616"/>
        <dbReference type="ChEBI" id="CHEBI:44841"/>
        <dbReference type="ChEBI" id="CHEBI:72950"/>
        <dbReference type="ChEBI" id="CHEBI:456215"/>
        <dbReference type="EC" id="2.7.6.3"/>
    </reaction>
</comment>
<evidence type="ECO:0000256" key="5">
    <source>
        <dbReference type="ARBA" id="ARBA00022741"/>
    </source>
</evidence>
<evidence type="ECO:0000256" key="1">
    <source>
        <dbReference type="ARBA" id="ARBA00000198"/>
    </source>
</evidence>
<keyword evidence="8" id="KW-0289">Folate biosynthesis</keyword>
<reference evidence="10 11" key="1">
    <citation type="submission" date="2019-07" db="EMBL/GenBank/DDBJ databases">
        <title>Genomic Encyclopedia of Type Strains, Phase I: the one thousand microbial genomes (KMG-I) project.</title>
        <authorList>
            <person name="Kyrpides N."/>
        </authorList>
    </citation>
    <scope>NUCLEOTIDE SEQUENCE [LARGE SCALE GENOMIC DNA]</scope>
    <source>
        <strain evidence="10 11">DSM 6562</strain>
    </source>
</reference>
<dbReference type="GO" id="GO:0005524">
    <property type="term" value="F:ATP binding"/>
    <property type="evidence" value="ECO:0007669"/>
    <property type="project" value="UniProtKB-KW"/>
</dbReference>
<keyword evidence="5" id="KW-0547">Nucleotide-binding</keyword>
<evidence type="ECO:0000256" key="6">
    <source>
        <dbReference type="ARBA" id="ARBA00022777"/>
    </source>
</evidence>
<dbReference type="PANTHER" id="PTHR43071:SF1">
    <property type="entry name" value="2-AMINO-4-HYDROXY-6-HYDROXYMETHYLDIHYDROPTERIDINE PYROPHOSPHOKINASE"/>
    <property type="match status" value="1"/>
</dbReference>
<dbReference type="Gene3D" id="3.30.70.560">
    <property type="entry name" value="7,8-Dihydro-6-hydroxymethylpterin-pyrophosphokinase HPPK"/>
    <property type="match status" value="1"/>
</dbReference>
<dbReference type="UniPathway" id="UPA00077">
    <property type="reaction ID" value="UER00155"/>
</dbReference>
<organism evidence="10 11">
    <name type="scientific">Desulfallas thermosapovorans DSM 6562</name>
    <dbReference type="NCBI Taxonomy" id="1121431"/>
    <lineage>
        <taxon>Bacteria</taxon>
        <taxon>Bacillati</taxon>
        <taxon>Bacillota</taxon>
        <taxon>Clostridia</taxon>
        <taxon>Eubacteriales</taxon>
        <taxon>Desulfallaceae</taxon>
        <taxon>Desulfallas</taxon>
    </lineage>
</organism>
<dbReference type="SUPFAM" id="SSF55083">
    <property type="entry name" value="6-hydroxymethyl-7,8-dihydropterin pyrophosphokinase, HPPK"/>
    <property type="match status" value="1"/>
</dbReference>
<evidence type="ECO:0000313" key="11">
    <source>
        <dbReference type="Proteomes" id="UP000323166"/>
    </source>
</evidence>
<evidence type="ECO:0000256" key="4">
    <source>
        <dbReference type="ARBA" id="ARBA00022679"/>
    </source>
</evidence>
<keyword evidence="11" id="KW-1185">Reference proteome</keyword>